<dbReference type="KEGG" id="kal:KALB_4989"/>
<dbReference type="RefSeq" id="WP_158510802.1">
    <property type="nucleotide sequence ID" value="NZ_CP007155.1"/>
</dbReference>
<protein>
    <submittedName>
        <fullName evidence="1">Uncharacterized protein</fullName>
    </submittedName>
</protein>
<dbReference type="OrthoDB" id="9932744at2"/>
<reference evidence="1 2" key="1">
    <citation type="journal article" date="2014" name="BMC Genomics">
        <title>Complete genome sequence of producer of the glycopeptide antibiotic Aculeximycin Kutzneria albida DSM 43870T, a representative of minor genus of Pseudonocardiaceae.</title>
        <authorList>
            <person name="Rebets Y."/>
            <person name="Tokovenko B."/>
            <person name="Lushchyk I."/>
            <person name="Ruckert C."/>
            <person name="Zaburannyi N."/>
            <person name="Bechthold A."/>
            <person name="Kalinowski J."/>
            <person name="Luzhetskyy A."/>
        </authorList>
    </citation>
    <scope>NUCLEOTIDE SEQUENCE [LARGE SCALE GENOMIC DNA]</scope>
    <source>
        <strain evidence="1">DSM 43870</strain>
    </source>
</reference>
<dbReference type="HOGENOM" id="CLU_3080930_0_0_11"/>
<sequence>MTNGPIEPSADLRKLASVLRQTYIALIAEGFTEHQALVIIGQILAAQSGGAK</sequence>
<dbReference type="STRING" id="1449976.KALB_4989"/>
<dbReference type="Proteomes" id="UP000019225">
    <property type="component" value="Chromosome"/>
</dbReference>
<dbReference type="AlphaFoldDB" id="W5WCR8"/>
<organism evidence="1 2">
    <name type="scientific">Kutzneria albida DSM 43870</name>
    <dbReference type="NCBI Taxonomy" id="1449976"/>
    <lineage>
        <taxon>Bacteria</taxon>
        <taxon>Bacillati</taxon>
        <taxon>Actinomycetota</taxon>
        <taxon>Actinomycetes</taxon>
        <taxon>Pseudonocardiales</taxon>
        <taxon>Pseudonocardiaceae</taxon>
        <taxon>Kutzneria</taxon>
    </lineage>
</organism>
<evidence type="ECO:0000313" key="2">
    <source>
        <dbReference type="Proteomes" id="UP000019225"/>
    </source>
</evidence>
<keyword evidence="2" id="KW-1185">Reference proteome</keyword>
<proteinExistence type="predicted"/>
<evidence type="ECO:0000313" key="1">
    <source>
        <dbReference type="EMBL" id="AHH98351.1"/>
    </source>
</evidence>
<gene>
    <name evidence="1" type="ORF">KALB_4989</name>
</gene>
<name>W5WCR8_9PSEU</name>
<accession>W5WCR8</accession>
<dbReference type="EMBL" id="CP007155">
    <property type="protein sequence ID" value="AHH98351.1"/>
    <property type="molecule type" value="Genomic_DNA"/>
</dbReference>